<evidence type="ECO:0000256" key="6">
    <source>
        <dbReference type="ARBA" id="ARBA00023316"/>
    </source>
</evidence>
<dbReference type="InterPro" id="IPR036565">
    <property type="entry name" value="Mur-like_cat_sf"/>
</dbReference>
<keyword evidence="7" id="KW-0963">Cytoplasm</keyword>
<keyword evidence="7 12" id="KW-0436">Ligase</keyword>
<evidence type="ECO:0000256" key="4">
    <source>
        <dbReference type="ARBA" id="ARBA00022984"/>
    </source>
</evidence>
<dbReference type="InterPro" id="IPR035911">
    <property type="entry name" value="MurE/MurF_N"/>
</dbReference>
<evidence type="ECO:0000259" key="10">
    <source>
        <dbReference type="Pfam" id="PF02875"/>
    </source>
</evidence>
<dbReference type="PANTHER" id="PTHR23135">
    <property type="entry name" value="MUR LIGASE FAMILY MEMBER"/>
    <property type="match status" value="1"/>
</dbReference>
<comment type="similarity">
    <text evidence="1 7">Belongs to the MurCDEF family. MurE subfamily.</text>
</comment>
<dbReference type="UniPathway" id="UPA00219"/>
<dbReference type="GO" id="GO:0071555">
    <property type="term" value="P:cell wall organization"/>
    <property type="evidence" value="ECO:0007669"/>
    <property type="project" value="UniProtKB-KW"/>
</dbReference>
<protein>
    <recommendedName>
        <fullName evidence="7">UDP-N-acetylmuramyl-tripeptide synthetase</fullName>
        <ecNumber evidence="7">6.3.2.-</ecNumber>
    </recommendedName>
    <alternativeName>
        <fullName evidence="7">UDP-MurNAc-tripeptide synthetase</fullName>
    </alternativeName>
</protein>
<feature type="binding site" evidence="7">
    <location>
        <position position="37"/>
    </location>
    <ligand>
        <name>UDP-N-acetyl-alpha-D-muramoyl-L-alanyl-D-glutamate</name>
        <dbReference type="ChEBI" id="CHEBI:83900"/>
    </ligand>
</feature>
<name>A0A1I1G6M7_9ACTN</name>
<evidence type="ECO:0000259" key="9">
    <source>
        <dbReference type="Pfam" id="PF01225"/>
    </source>
</evidence>
<dbReference type="GO" id="GO:0009252">
    <property type="term" value="P:peptidoglycan biosynthetic process"/>
    <property type="evidence" value="ECO:0007669"/>
    <property type="project" value="UniProtKB-UniRule"/>
</dbReference>
<keyword evidence="7" id="KW-0460">Magnesium</keyword>
<evidence type="ECO:0000256" key="8">
    <source>
        <dbReference type="RuleBase" id="RU004135"/>
    </source>
</evidence>
<dbReference type="InterPro" id="IPR005761">
    <property type="entry name" value="UDP-N-AcMur-Glu-dNH2Pim_ligase"/>
</dbReference>
<keyword evidence="3 7" id="KW-0133">Cell shape</keyword>
<sequence length="503" mass="51482">MPRPSLSPGTPLSAVAARLSVPPPAVDLPVTDLVTDSRRVRPGDLFGCVRGARADGHRLAAAAVGVGAVALLADRPERLPAGLGVPVLEVPSVRAALGPAGALLAGDPADRLRVVTVTGSNGKTTTSTLLAGALDRPAARCGLLTTVGARVGRHTRATELTTPEAPDLHRLLRWMVQRGAVGAVVEASSIALDVGRLDALPAQLAVFTGFEADHLDHHGTVEQYWASKARLFAPDRTRAAVVVVDEPWGRRLADQARVPVTRVGHGADCDVRVLEGSSGAAGTEVLLQVGGGRHRVRTPVVGRAHTTNLAAAWAAAVRLGRDPAAVTAALAAVHAPPGRGELLSAPGAPLVVVDYAHTPGALAEALVTAAQLRPAGRVHLVLGARGARDRWKRQGLGAAARAADEVWLTNEGSHGEDPAAIVAELAVGLIGSAAGVRTVLDRRTAITAAVGEAGPGDVVLVVGRGHETLLQDAPGAVDPARAERFADAEVARAALDGRRRAAG</sequence>
<evidence type="ECO:0000313" key="12">
    <source>
        <dbReference type="EMBL" id="SFC07204.1"/>
    </source>
</evidence>
<dbReference type="SUPFAM" id="SSF53244">
    <property type="entry name" value="MurD-like peptide ligases, peptide-binding domain"/>
    <property type="match status" value="1"/>
</dbReference>
<keyword evidence="13" id="KW-1185">Reference proteome</keyword>
<keyword evidence="2 7" id="KW-0132">Cell division</keyword>
<dbReference type="InterPro" id="IPR004101">
    <property type="entry name" value="Mur_ligase_C"/>
</dbReference>
<comment type="caution">
    <text evidence="7">Lacks conserved residue(s) required for the propagation of feature annotation.</text>
</comment>
<keyword evidence="4 7" id="KW-0573">Peptidoglycan synthesis</keyword>
<proteinExistence type="inferred from homology"/>
<comment type="PTM">
    <text evidence="7">Carboxylation is probably crucial for Mg(2+) binding and, consequently, for the gamma-phosphate positioning of ATP.</text>
</comment>
<dbReference type="HAMAP" id="MF_00208">
    <property type="entry name" value="MurE"/>
    <property type="match status" value="1"/>
</dbReference>
<organism evidence="12 13">
    <name type="scientific">Klenkia taihuensis</name>
    <dbReference type="NCBI Taxonomy" id="1225127"/>
    <lineage>
        <taxon>Bacteria</taxon>
        <taxon>Bacillati</taxon>
        <taxon>Actinomycetota</taxon>
        <taxon>Actinomycetes</taxon>
        <taxon>Geodermatophilales</taxon>
        <taxon>Geodermatophilaceae</taxon>
        <taxon>Klenkia</taxon>
    </lineage>
</organism>
<dbReference type="Gene3D" id="3.40.1190.10">
    <property type="entry name" value="Mur-like, catalytic domain"/>
    <property type="match status" value="1"/>
</dbReference>
<comment type="pathway">
    <text evidence="7 8">Cell wall biogenesis; peptidoglycan biosynthesis.</text>
</comment>
<dbReference type="GO" id="GO:0000287">
    <property type="term" value="F:magnesium ion binding"/>
    <property type="evidence" value="ECO:0007669"/>
    <property type="project" value="UniProtKB-UniRule"/>
</dbReference>
<evidence type="ECO:0000313" key="13">
    <source>
        <dbReference type="Proteomes" id="UP000199022"/>
    </source>
</evidence>
<comment type="cofactor">
    <cofactor evidence="7">
        <name>Mg(2+)</name>
        <dbReference type="ChEBI" id="CHEBI:18420"/>
    </cofactor>
</comment>
<feature type="domain" description="Mur ligase N-terminal catalytic" evidence="9">
    <location>
        <begin position="33"/>
        <end position="98"/>
    </location>
</feature>
<dbReference type="InterPro" id="IPR013221">
    <property type="entry name" value="Mur_ligase_cen"/>
</dbReference>
<dbReference type="RefSeq" id="WP_091553137.1">
    <property type="nucleotide sequence ID" value="NZ_BNAC01000002.1"/>
</dbReference>
<dbReference type="SUPFAM" id="SSF63418">
    <property type="entry name" value="MurE/MurF N-terminal domain"/>
    <property type="match status" value="1"/>
</dbReference>
<dbReference type="OrthoDB" id="9800958at2"/>
<accession>A0A1I1G6M7</accession>
<comment type="subcellular location">
    <subcellularLocation>
        <location evidence="7 8">Cytoplasm</location>
    </subcellularLocation>
</comment>
<dbReference type="Pfam" id="PF01225">
    <property type="entry name" value="Mur_ligase"/>
    <property type="match status" value="1"/>
</dbReference>
<dbReference type="GO" id="GO:0016881">
    <property type="term" value="F:acid-amino acid ligase activity"/>
    <property type="evidence" value="ECO:0007669"/>
    <property type="project" value="UniProtKB-UniRule"/>
</dbReference>
<gene>
    <name evidence="7" type="primary">murE</name>
    <name evidence="12" type="ORF">SAMN05661030_0029</name>
</gene>
<dbReference type="Gene3D" id="3.40.1390.10">
    <property type="entry name" value="MurE/MurF, N-terminal domain"/>
    <property type="match status" value="1"/>
</dbReference>
<dbReference type="GO" id="GO:0005737">
    <property type="term" value="C:cytoplasm"/>
    <property type="evidence" value="ECO:0007669"/>
    <property type="project" value="UniProtKB-SubCell"/>
</dbReference>
<keyword evidence="7" id="KW-0067">ATP-binding</keyword>
<keyword evidence="5 7" id="KW-0131">Cell cycle</keyword>
<evidence type="ECO:0000256" key="7">
    <source>
        <dbReference type="HAMAP-Rule" id="MF_00208"/>
    </source>
</evidence>
<feature type="binding site" evidence="7">
    <location>
        <position position="196"/>
    </location>
    <ligand>
        <name>UDP-N-acetyl-alpha-D-muramoyl-L-alanyl-D-glutamate</name>
        <dbReference type="ChEBI" id="CHEBI:83900"/>
    </ligand>
</feature>
<keyword evidence="6 7" id="KW-0961">Cell wall biogenesis/degradation</keyword>
<evidence type="ECO:0000256" key="1">
    <source>
        <dbReference type="ARBA" id="ARBA00005898"/>
    </source>
</evidence>
<dbReference type="InterPro" id="IPR000713">
    <property type="entry name" value="Mur_ligase_N"/>
</dbReference>
<dbReference type="GO" id="GO:0008360">
    <property type="term" value="P:regulation of cell shape"/>
    <property type="evidence" value="ECO:0007669"/>
    <property type="project" value="UniProtKB-KW"/>
</dbReference>
<dbReference type="EMBL" id="FOMD01000001">
    <property type="protein sequence ID" value="SFC07204.1"/>
    <property type="molecule type" value="Genomic_DNA"/>
</dbReference>
<reference evidence="13" key="1">
    <citation type="submission" date="2016-10" db="EMBL/GenBank/DDBJ databases">
        <authorList>
            <person name="Varghese N."/>
            <person name="Submissions S."/>
        </authorList>
    </citation>
    <scope>NUCLEOTIDE SEQUENCE [LARGE SCALE GENOMIC DNA]</scope>
    <source>
        <strain evidence="13">DSM 45962</strain>
    </source>
</reference>
<dbReference type="InterPro" id="IPR036615">
    <property type="entry name" value="Mur_ligase_C_dom_sf"/>
</dbReference>
<feature type="binding site" evidence="7">
    <location>
        <position position="188"/>
    </location>
    <ligand>
        <name>UDP-N-acetyl-alpha-D-muramoyl-L-alanyl-D-glutamate</name>
        <dbReference type="ChEBI" id="CHEBI:83900"/>
    </ligand>
</feature>
<dbReference type="GO" id="GO:0005524">
    <property type="term" value="F:ATP binding"/>
    <property type="evidence" value="ECO:0007669"/>
    <property type="project" value="UniProtKB-UniRule"/>
</dbReference>
<feature type="binding site" evidence="7">
    <location>
        <begin position="161"/>
        <end position="162"/>
    </location>
    <ligand>
        <name>UDP-N-acetyl-alpha-D-muramoyl-L-alanyl-D-glutamate</name>
        <dbReference type="ChEBI" id="CHEBI:83900"/>
    </ligand>
</feature>
<feature type="domain" description="Mur ligase C-terminal" evidence="10">
    <location>
        <begin position="338"/>
        <end position="465"/>
    </location>
</feature>
<dbReference type="NCBIfam" id="TIGR01085">
    <property type="entry name" value="murE"/>
    <property type="match status" value="1"/>
</dbReference>
<evidence type="ECO:0000259" key="11">
    <source>
        <dbReference type="Pfam" id="PF08245"/>
    </source>
</evidence>
<dbReference type="AlphaFoldDB" id="A0A1I1G6M7"/>
<dbReference type="SUPFAM" id="SSF53623">
    <property type="entry name" value="MurD-like peptide ligases, catalytic domain"/>
    <property type="match status" value="1"/>
</dbReference>
<dbReference type="Pfam" id="PF08245">
    <property type="entry name" value="Mur_ligase_M"/>
    <property type="match status" value="1"/>
</dbReference>
<dbReference type="STRING" id="1225127.SAMN05661030_0029"/>
<dbReference type="Pfam" id="PF02875">
    <property type="entry name" value="Mur_ligase_C"/>
    <property type="match status" value="1"/>
</dbReference>
<keyword evidence="7" id="KW-0547">Nucleotide-binding</keyword>
<dbReference type="EC" id="6.3.2.-" evidence="7"/>
<feature type="domain" description="Mur ligase central" evidence="11">
    <location>
        <begin position="117"/>
        <end position="316"/>
    </location>
</feature>
<evidence type="ECO:0000256" key="2">
    <source>
        <dbReference type="ARBA" id="ARBA00022618"/>
    </source>
</evidence>
<dbReference type="Proteomes" id="UP000199022">
    <property type="component" value="Unassembled WGS sequence"/>
</dbReference>
<dbReference type="PANTHER" id="PTHR23135:SF4">
    <property type="entry name" value="UDP-N-ACETYLMURAMOYL-L-ALANYL-D-GLUTAMATE--2,6-DIAMINOPIMELATE LIGASE MURE HOMOLOG, CHLOROPLASTIC"/>
    <property type="match status" value="1"/>
</dbReference>
<dbReference type="Gene3D" id="3.90.190.20">
    <property type="entry name" value="Mur ligase, C-terminal domain"/>
    <property type="match status" value="1"/>
</dbReference>
<feature type="modified residue" description="N6-carboxylysine" evidence="7">
    <location>
        <position position="228"/>
    </location>
</feature>
<dbReference type="GO" id="GO:0051301">
    <property type="term" value="P:cell division"/>
    <property type="evidence" value="ECO:0007669"/>
    <property type="project" value="UniProtKB-KW"/>
</dbReference>
<evidence type="ECO:0000256" key="5">
    <source>
        <dbReference type="ARBA" id="ARBA00023306"/>
    </source>
</evidence>
<comment type="function">
    <text evidence="7">Catalyzes the addition of an amino acid to the nucleotide precursor UDP-N-acetylmuramoyl-L-alanyl-D-glutamate (UMAG) in the biosynthesis of bacterial cell-wall peptidoglycan.</text>
</comment>
<evidence type="ECO:0000256" key="3">
    <source>
        <dbReference type="ARBA" id="ARBA00022960"/>
    </source>
</evidence>